<dbReference type="Pfam" id="PF01476">
    <property type="entry name" value="LysM"/>
    <property type="match status" value="1"/>
</dbReference>
<keyword evidence="2" id="KW-0378">Hydrolase</keyword>
<dbReference type="AlphaFoldDB" id="A0A1M6PMT9"/>
<dbReference type="InterPro" id="IPR018392">
    <property type="entry name" value="LysM"/>
</dbReference>
<sequence length="615" mass="68055">MKKLLQMCKSKSLLSLLVVTMMLFTMSTSFIFADETAAEPNGNTSTTEAVTESEAQNQIVNTVDIITFNDFHGNLAEDVRETGKNIGMAKIVGYVKDALKKNPNTIVVSGGDNYQGSALSNLTYGAPVSEMMKAMGVVASAVGNHEFDWGIQHMEKWAKDGGFNFLAANIYDANTGKPVDWAKPYLIVEKADIKIAFVGLAHPDTVTLTKAENVTGLEFKDPVKAAQTWVDYLKNGKAKEGTPDVIIALTHIDSKQDRETKEITGLAAELANKVEGLDAIVSAHSHQTVAGKVNEVPIVQAYKHGRALGKISIELNDDKTVKDITASVDNVYKNKNNLIADEEASKVYEKYTEDLNPILKEVIGTAKEEFTHNRNESNVSLLGKWVCDMKRKRTGCQVAIQNGGGLRRSLYSGDITMGDLYEIMPFDNTLVTMELSGKDLKKAIDHGILNPNITDGQFSGLKVEYDKNKEFENRITSIALEDGTPLEMDKYYTVVINDFMLTGGDGYDFSNAKNVVNTYIPIRDMLVEAIKETKTITPEPVDYIIEVSKPVAEEQQLAEPKQQQDTIKTYTVQINDMLWKIAKKFGTTYQKITEFNKLKNPNLIYPGQKLLIPAN</sequence>
<dbReference type="OrthoDB" id="9800780at2"/>
<reference evidence="5" key="1">
    <citation type="submission" date="2016-11" db="EMBL/GenBank/DDBJ databases">
        <authorList>
            <person name="Varghese N."/>
            <person name="Submissions S."/>
        </authorList>
    </citation>
    <scope>NUCLEOTIDE SEQUENCE [LARGE SCALE GENOMIC DNA]</scope>
    <source>
        <strain evidence="5">DSM 15212 / CIP 107654 / DViRD3</strain>
    </source>
</reference>
<feature type="signal peptide" evidence="2">
    <location>
        <begin position="1"/>
        <end position="33"/>
    </location>
</feature>
<dbReference type="PANTHER" id="PTHR11575">
    <property type="entry name" value="5'-NUCLEOTIDASE-RELATED"/>
    <property type="match status" value="1"/>
</dbReference>
<dbReference type="InterPro" id="IPR036779">
    <property type="entry name" value="LysM_dom_sf"/>
</dbReference>
<keyword evidence="1 2" id="KW-0732">Signal</keyword>
<dbReference type="PANTHER" id="PTHR11575:SF24">
    <property type="entry name" value="5'-NUCLEOTIDASE"/>
    <property type="match status" value="1"/>
</dbReference>
<name>A0A1M6PMT9_PARC5</name>
<dbReference type="SMART" id="SM00257">
    <property type="entry name" value="LysM"/>
    <property type="match status" value="1"/>
</dbReference>
<dbReference type="InterPro" id="IPR008334">
    <property type="entry name" value="5'-Nucleotdase_C"/>
</dbReference>
<protein>
    <submittedName>
        <fullName evidence="4">2',3'-cyclic-nucleotide 2'-phosphodiesterase / 3'-nucleotidase</fullName>
    </submittedName>
</protein>
<keyword evidence="2" id="KW-0547">Nucleotide-binding</keyword>
<dbReference type="InterPro" id="IPR006179">
    <property type="entry name" value="5_nucleotidase/apyrase"/>
</dbReference>
<dbReference type="InterPro" id="IPR036907">
    <property type="entry name" value="5'-Nucleotdase_C_sf"/>
</dbReference>
<evidence type="ECO:0000259" key="3">
    <source>
        <dbReference type="PROSITE" id="PS51782"/>
    </source>
</evidence>
<dbReference type="GO" id="GO:0009166">
    <property type="term" value="P:nucleotide catabolic process"/>
    <property type="evidence" value="ECO:0007669"/>
    <property type="project" value="InterPro"/>
</dbReference>
<dbReference type="Proteomes" id="UP000184465">
    <property type="component" value="Unassembled WGS sequence"/>
</dbReference>
<dbReference type="EMBL" id="FRAG01000025">
    <property type="protein sequence ID" value="SHK09279.1"/>
    <property type="molecule type" value="Genomic_DNA"/>
</dbReference>
<dbReference type="GO" id="GO:0000166">
    <property type="term" value="F:nucleotide binding"/>
    <property type="evidence" value="ECO:0007669"/>
    <property type="project" value="UniProtKB-KW"/>
</dbReference>
<dbReference type="Pfam" id="PF02872">
    <property type="entry name" value="5_nucleotid_C"/>
    <property type="match status" value="1"/>
</dbReference>
<dbReference type="InterPro" id="IPR029052">
    <property type="entry name" value="Metallo-depent_PP-like"/>
</dbReference>
<feature type="chain" id="PRO_5009735520" evidence="2">
    <location>
        <begin position="34"/>
        <end position="615"/>
    </location>
</feature>
<evidence type="ECO:0000313" key="5">
    <source>
        <dbReference type="Proteomes" id="UP000184465"/>
    </source>
</evidence>
<dbReference type="InterPro" id="IPR004843">
    <property type="entry name" value="Calcineurin-like_PHP"/>
</dbReference>
<dbReference type="GO" id="GO:0016787">
    <property type="term" value="F:hydrolase activity"/>
    <property type="evidence" value="ECO:0007669"/>
    <property type="project" value="UniProtKB-KW"/>
</dbReference>
<keyword evidence="5" id="KW-1185">Reference proteome</keyword>
<gene>
    <name evidence="4" type="ORF">SAMN02745912_02223</name>
</gene>
<feature type="domain" description="LysM" evidence="3">
    <location>
        <begin position="568"/>
        <end position="612"/>
    </location>
</feature>
<dbReference type="Gene3D" id="3.90.780.10">
    <property type="entry name" value="5'-Nucleotidase, C-terminal domain"/>
    <property type="match status" value="1"/>
</dbReference>
<dbReference type="SUPFAM" id="SSF54106">
    <property type="entry name" value="LysM domain"/>
    <property type="match status" value="1"/>
</dbReference>
<dbReference type="Gene3D" id="3.60.21.10">
    <property type="match status" value="1"/>
</dbReference>
<dbReference type="SUPFAM" id="SSF55816">
    <property type="entry name" value="5'-nucleotidase (syn. UDP-sugar hydrolase), C-terminal domain"/>
    <property type="match status" value="1"/>
</dbReference>
<evidence type="ECO:0000313" key="4">
    <source>
        <dbReference type="EMBL" id="SHK09279.1"/>
    </source>
</evidence>
<dbReference type="RefSeq" id="WP_073149848.1">
    <property type="nucleotide sequence ID" value="NZ_FRAG01000025.1"/>
</dbReference>
<dbReference type="PROSITE" id="PS51782">
    <property type="entry name" value="LYSM"/>
    <property type="match status" value="1"/>
</dbReference>
<dbReference type="SUPFAM" id="SSF56300">
    <property type="entry name" value="Metallo-dependent phosphatases"/>
    <property type="match status" value="1"/>
</dbReference>
<organism evidence="4 5">
    <name type="scientific">Paramaledivibacter caminithermalis (strain DSM 15212 / CIP 107654 / DViRD3)</name>
    <name type="common">Clostridium caminithermale</name>
    <dbReference type="NCBI Taxonomy" id="1121301"/>
    <lineage>
        <taxon>Bacteria</taxon>
        <taxon>Bacillati</taxon>
        <taxon>Bacillota</taxon>
        <taxon>Clostridia</taxon>
        <taxon>Peptostreptococcales</taxon>
        <taxon>Caminicellaceae</taxon>
        <taxon>Paramaledivibacter</taxon>
    </lineage>
</organism>
<proteinExistence type="inferred from homology"/>
<dbReference type="CDD" id="cd00118">
    <property type="entry name" value="LysM"/>
    <property type="match status" value="1"/>
</dbReference>
<evidence type="ECO:0000256" key="2">
    <source>
        <dbReference type="RuleBase" id="RU362119"/>
    </source>
</evidence>
<comment type="similarity">
    <text evidence="2">Belongs to the 5'-nucleotidase family.</text>
</comment>
<dbReference type="PRINTS" id="PR01607">
    <property type="entry name" value="APYRASEFAMLY"/>
</dbReference>
<evidence type="ECO:0000256" key="1">
    <source>
        <dbReference type="ARBA" id="ARBA00022729"/>
    </source>
</evidence>
<dbReference type="Gene3D" id="3.10.350.10">
    <property type="entry name" value="LysM domain"/>
    <property type="match status" value="1"/>
</dbReference>
<dbReference type="STRING" id="1121301.SAMN02745912_02223"/>
<accession>A0A1M6PMT9</accession>
<dbReference type="Pfam" id="PF00149">
    <property type="entry name" value="Metallophos"/>
    <property type="match status" value="1"/>
</dbReference>
<dbReference type="CDD" id="cd00845">
    <property type="entry name" value="MPP_UshA_N_like"/>
    <property type="match status" value="1"/>
</dbReference>